<protein>
    <submittedName>
        <fullName evidence="1">Uncharacterized protein</fullName>
    </submittedName>
</protein>
<dbReference type="OrthoDB" id="775356at2759"/>
<accession>A0A8H8A1J5</accession>
<sequence length="147" mass="16374">FGSYKYTAEKLIQKGVLLSVEDYSLKQLDKLSITVSSDEDGVFRIEASLFGAKIPGGEEELRIEDLLQAQFDGLQMIRLFDGAVKVNLNLLIFLINKKWKAECGADFKEPRTAGRFVGDGLVWFAPLARPEARSTTEFCEGIFSLCA</sequence>
<evidence type="ECO:0000313" key="2">
    <source>
        <dbReference type="Proteomes" id="UP000673691"/>
    </source>
</evidence>
<evidence type="ECO:0000313" key="1">
    <source>
        <dbReference type="EMBL" id="KAG5463294.1"/>
    </source>
</evidence>
<dbReference type="GO" id="GO:0005516">
    <property type="term" value="F:calmodulin binding"/>
    <property type="evidence" value="ECO:0007669"/>
    <property type="project" value="TreeGrafter"/>
</dbReference>
<name>A0A8H8A1J5_9FUNG</name>
<dbReference type="AlphaFoldDB" id="A0A8H8A1J5"/>
<feature type="non-terminal residue" evidence="1">
    <location>
        <position position="1"/>
    </location>
</feature>
<dbReference type="GO" id="GO:0005096">
    <property type="term" value="F:GTPase activator activity"/>
    <property type="evidence" value="ECO:0007669"/>
    <property type="project" value="TreeGrafter"/>
</dbReference>
<dbReference type="EMBL" id="JAEFCI010000848">
    <property type="protein sequence ID" value="KAG5463294.1"/>
    <property type="molecule type" value="Genomic_DNA"/>
</dbReference>
<gene>
    <name evidence="1" type="ORF">BJ554DRAFT_464</name>
</gene>
<dbReference type="GO" id="GO:0110085">
    <property type="term" value="C:mitotic actomyosin contractile ring"/>
    <property type="evidence" value="ECO:0007669"/>
    <property type="project" value="TreeGrafter"/>
</dbReference>
<dbReference type="Proteomes" id="UP000673691">
    <property type="component" value="Unassembled WGS sequence"/>
</dbReference>
<dbReference type="GO" id="GO:0051015">
    <property type="term" value="F:actin filament binding"/>
    <property type="evidence" value="ECO:0007669"/>
    <property type="project" value="TreeGrafter"/>
</dbReference>
<reference evidence="1 2" key="1">
    <citation type="journal article" name="Sci. Rep.">
        <title>Genome-scale phylogenetic analyses confirm Olpidium as the closest living zoosporic fungus to the non-flagellated, terrestrial fungi.</title>
        <authorList>
            <person name="Chang Y."/>
            <person name="Rochon D."/>
            <person name="Sekimoto S."/>
            <person name="Wang Y."/>
            <person name="Chovatia M."/>
            <person name="Sandor L."/>
            <person name="Salamov A."/>
            <person name="Grigoriev I.V."/>
            <person name="Stajich J.E."/>
            <person name="Spatafora J.W."/>
        </authorList>
    </citation>
    <scope>NUCLEOTIDE SEQUENCE [LARGE SCALE GENOMIC DNA]</scope>
    <source>
        <strain evidence="1">S191</strain>
    </source>
</reference>
<dbReference type="PANTHER" id="PTHR14149">
    <property type="entry name" value="RAS GTPASE-ACTIVATING PROTEIN WITH IQ MOTIF"/>
    <property type="match status" value="1"/>
</dbReference>
<organism evidence="1 2">
    <name type="scientific">Olpidium bornovanus</name>
    <dbReference type="NCBI Taxonomy" id="278681"/>
    <lineage>
        <taxon>Eukaryota</taxon>
        <taxon>Fungi</taxon>
        <taxon>Fungi incertae sedis</taxon>
        <taxon>Olpidiomycota</taxon>
        <taxon>Olpidiomycotina</taxon>
        <taxon>Olpidiomycetes</taxon>
        <taxon>Olpidiales</taxon>
        <taxon>Olpidiaceae</taxon>
        <taxon>Olpidium</taxon>
    </lineage>
</organism>
<dbReference type="PANTHER" id="PTHR14149:SF14">
    <property type="entry name" value="CALPONIN-HOMOLOGY (CH) DOMAIN-CONTAINING PROTEIN"/>
    <property type="match status" value="1"/>
</dbReference>
<dbReference type="SUPFAM" id="SSF143885">
    <property type="entry name" value="RGC domain-like"/>
    <property type="match status" value="1"/>
</dbReference>
<comment type="caution">
    <text evidence="1">The sequence shown here is derived from an EMBL/GenBank/DDBJ whole genome shotgun (WGS) entry which is preliminary data.</text>
</comment>
<dbReference type="GO" id="GO:1903479">
    <property type="term" value="P:mitotic actomyosin contractile ring assembly actin filament organization"/>
    <property type="evidence" value="ECO:0007669"/>
    <property type="project" value="TreeGrafter"/>
</dbReference>
<keyword evidence="2" id="KW-1185">Reference proteome</keyword>
<proteinExistence type="predicted"/>